<dbReference type="GO" id="GO:0016020">
    <property type="term" value="C:membrane"/>
    <property type="evidence" value="ECO:0007669"/>
    <property type="project" value="InterPro"/>
</dbReference>
<feature type="region of interest" description="Disordered" evidence="1">
    <location>
        <begin position="191"/>
        <end position="235"/>
    </location>
</feature>
<dbReference type="OrthoDB" id="2373720at2"/>
<feature type="domain" description="Mechanosensitive ion channel MscS" evidence="3">
    <location>
        <begin position="124"/>
        <end position="190"/>
    </location>
</feature>
<evidence type="ECO:0000256" key="2">
    <source>
        <dbReference type="SAM" id="Phobius"/>
    </source>
</evidence>
<feature type="transmembrane region" description="Helical" evidence="2">
    <location>
        <begin position="15"/>
        <end position="34"/>
    </location>
</feature>
<feature type="transmembrane region" description="Helical" evidence="2">
    <location>
        <begin position="81"/>
        <end position="103"/>
    </location>
</feature>
<dbReference type="PANTHER" id="PTHR30221">
    <property type="entry name" value="SMALL-CONDUCTANCE MECHANOSENSITIVE CHANNEL"/>
    <property type="match status" value="1"/>
</dbReference>
<keyword evidence="2" id="KW-0812">Transmembrane</keyword>
<organism evidence="4 5">
    <name type="scientific">Actinoplanes lutulentus</name>
    <dbReference type="NCBI Taxonomy" id="1287878"/>
    <lineage>
        <taxon>Bacteria</taxon>
        <taxon>Bacillati</taxon>
        <taxon>Actinomycetota</taxon>
        <taxon>Actinomycetes</taxon>
        <taxon>Micromonosporales</taxon>
        <taxon>Micromonosporaceae</taxon>
        <taxon>Actinoplanes</taxon>
    </lineage>
</organism>
<dbReference type="EMBL" id="QLMJ01000019">
    <property type="protein sequence ID" value="RAK28847.1"/>
    <property type="molecule type" value="Genomic_DNA"/>
</dbReference>
<feature type="transmembrane region" description="Helical" evidence="2">
    <location>
        <begin position="115"/>
        <end position="137"/>
    </location>
</feature>
<dbReference type="Pfam" id="PF00924">
    <property type="entry name" value="MS_channel_2nd"/>
    <property type="match status" value="1"/>
</dbReference>
<dbReference type="GO" id="GO:0008381">
    <property type="term" value="F:mechanosensitive monoatomic ion channel activity"/>
    <property type="evidence" value="ECO:0007669"/>
    <property type="project" value="InterPro"/>
</dbReference>
<dbReference type="RefSeq" id="WP_111653329.1">
    <property type="nucleotide sequence ID" value="NZ_JACHWI010000001.1"/>
</dbReference>
<evidence type="ECO:0000313" key="5">
    <source>
        <dbReference type="Proteomes" id="UP000249341"/>
    </source>
</evidence>
<dbReference type="SUPFAM" id="SSF82861">
    <property type="entry name" value="Mechanosensitive channel protein MscS (YggB), transmembrane region"/>
    <property type="match status" value="1"/>
</dbReference>
<evidence type="ECO:0000313" key="4">
    <source>
        <dbReference type="EMBL" id="RAK28847.1"/>
    </source>
</evidence>
<dbReference type="PANTHER" id="PTHR30221:SF1">
    <property type="entry name" value="SMALL-CONDUCTANCE MECHANOSENSITIVE CHANNEL"/>
    <property type="match status" value="1"/>
</dbReference>
<dbReference type="Proteomes" id="UP000249341">
    <property type="component" value="Unassembled WGS sequence"/>
</dbReference>
<keyword evidence="5" id="KW-1185">Reference proteome</keyword>
<feature type="transmembrane region" description="Helical" evidence="2">
    <location>
        <begin position="40"/>
        <end position="60"/>
    </location>
</feature>
<proteinExistence type="predicted"/>
<dbReference type="InterPro" id="IPR011014">
    <property type="entry name" value="MscS_channel_TM-2"/>
</dbReference>
<evidence type="ECO:0000256" key="1">
    <source>
        <dbReference type="SAM" id="MobiDB-lite"/>
    </source>
</evidence>
<dbReference type="SUPFAM" id="SSF50182">
    <property type="entry name" value="Sm-like ribonucleoproteins"/>
    <property type="match status" value="1"/>
</dbReference>
<protein>
    <submittedName>
        <fullName evidence="4">Mechanosensitive ion channel-like protein</fullName>
    </submittedName>
</protein>
<dbReference type="InterPro" id="IPR045275">
    <property type="entry name" value="MscS_archaea/bacteria_type"/>
</dbReference>
<dbReference type="AlphaFoldDB" id="A0A327Z5D7"/>
<keyword evidence="2" id="KW-1133">Transmembrane helix</keyword>
<accession>A0A327Z5D7</accession>
<comment type="caution">
    <text evidence="4">The sequence shown here is derived from an EMBL/GenBank/DDBJ whole genome shotgun (WGS) entry which is preliminary data.</text>
</comment>
<sequence length="235" mass="24554">MWRKRLIDEHIRPDFRRAVIFGLGALVALIFGTQTGTLTIRYGCALLVALFGVLATRSAAREVHRIAVARAGNEAGTPLRLLVQLAGYVLVISTVCDMLGVGLEHLLVGGAVTGIIVGLAAQPVLGNLFAGLVLLFARPYVPGRRIRVMSGALNGPHVGVIVSAGLLYTVLDTDDGPLNIPNSQLMASAVGPFDGEWPPPETSPSAPSPHQAGEDLAVVVAGAASTRRSQDQDGV</sequence>
<dbReference type="Gene3D" id="1.10.287.1260">
    <property type="match status" value="1"/>
</dbReference>
<dbReference type="InterPro" id="IPR006685">
    <property type="entry name" value="MscS_channel_2nd"/>
</dbReference>
<reference evidence="4 5" key="1">
    <citation type="submission" date="2018-06" db="EMBL/GenBank/DDBJ databases">
        <title>Genomic Encyclopedia of Type Strains, Phase III (KMG-III): the genomes of soil and plant-associated and newly described type strains.</title>
        <authorList>
            <person name="Whitman W."/>
        </authorList>
    </citation>
    <scope>NUCLEOTIDE SEQUENCE [LARGE SCALE GENOMIC DNA]</scope>
    <source>
        <strain evidence="4 5">CGMCC 4.7090</strain>
    </source>
</reference>
<gene>
    <name evidence="4" type="ORF">B0I29_119185</name>
</gene>
<keyword evidence="2" id="KW-0472">Membrane</keyword>
<dbReference type="InterPro" id="IPR010920">
    <property type="entry name" value="LSM_dom_sf"/>
</dbReference>
<evidence type="ECO:0000259" key="3">
    <source>
        <dbReference type="Pfam" id="PF00924"/>
    </source>
</evidence>
<name>A0A327Z5D7_9ACTN</name>